<keyword evidence="4" id="KW-1185">Reference proteome</keyword>
<dbReference type="SUPFAM" id="SSF110997">
    <property type="entry name" value="Sporulation related repeat"/>
    <property type="match status" value="1"/>
</dbReference>
<dbReference type="EMBL" id="CP073910">
    <property type="protein sequence ID" value="QUT07430.1"/>
    <property type="molecule type" value="Genomic_DNA"/>
</dbReference>
<evidence type="ECO:0000313" key="4">
    <source>
        <dbReference type="Proteomes" id="UP000681425"/>
    </source>
</evidence>
<feature type="signal peptide" evidence="1">
    <location>
        <begin position="1"/>
        <end position="26"/>
    </location>
</feature>
<keyword evidence="1" id="KW-0732">Signal</keyword>
<evidence type="ECO:0000259" key="2">
    <source>
        <dbReference type="PROSITE" id="PS51724"/>
    </source>
</evidence>
<dbReference type="InterPro" id="IPR036680">
    <property type="entry name" value="SPOR-like_sf"/>
</dbReference>
<dbReference type="InterPro" id="IPR011990">
    <property type="entry name" value="TPR-like_helical_dom_sf"/>
</dbReference>
<gene>
    <name evidence="3" type="ORF">KFK14_08560</name>
</gene>
<dbReference type="InterPro" id="IPR007730">
    <property type="entry name" value="SPOR-like_dom"/>
</dbReference>
<accession>A0A975K9U2</accession>
<dbReference type="Gene3D" id="1.25.40.10">
    <property type="entry name" value="Tetratricopeptide repeat domain"/>
    <property type="match status" value="1"/>
</dbReference>
<dbReference type="GO" id="GO:0042834">
    <property type="term" value="F:peptidoglycan binding"/>
    <property type="evidence" value="ECO:0007669"/>
    <property type="project" value="InterPro"/>
</dbReference>
<evidence type="ECO:0000256" key="1">
    <source>
        <dbReference type="SAM" id="SignalP"/>
    </source>
</evidence>
<name>A0A975K9U2_9SPHN</name>
<proteinExistence type="predicted"/>
<dbReference type="Proteomes" id="UP000681425">
    <property type="component" value="Chromosome"/>
</dbReference>
<dbReference type="RefSeq" id="WP_212610579.1">
    <property type="nucleotide sequence ID" value="NZ_CP073910.1"/>
</dbReference>
<organism evidence="3 4">
    <name type="scientific">Sphingobium phenoxybenzoativorans</name>
    <dbReference type="NCBI Taxonomy" id="1592790"/>
    <lineage>
        <taxon>Bacteria</taxon>
        <taxon>Pseudomonadati</taxon>
        <taxon>Pseudomonadota</taxon>
        <taxon>Alphaproteobacteria</taxon>
        <taxon>Sphingomonadales</taxon>
        <taxon>Sphingomonadaceae</taxon>
        <taxon>Sphingobium</taxon>
    </lineage>
</organism>
<feature type="chain" id="PRO_5036787912" evidence="1">
    <location>
        <begin position="27"/>
        <end position="456"/>
    </location>
</feature>
<feature type="domain" description="SPOR" evidence="2">
    <location>
        <begin position="338"/>
        <end position="422"/>
    </location>
</feature>
<sequence>MNRNALLKVGATSLILAVSMVGCTGAAYRTSPSLAGAKAKQKADFAALAESALAKKEYSMALTHAEAAVEAQPDSGAYRTLLGRAYLANGRFASAQTAFRDAMTLGNVDSRTVISLALIDVAQGDAEGARKLLIDQMDRVPAADYGLAMAMAGDPEEGVRVLGEAIHDPSADAKTRQNLAYAYALAGRWREARLIAEQDVDPLVAAKRVLAWAEMAQPGLEAQRVAALMGVVPQADAGMPVRLALAPVAPAAPVIQTAEAAPAPLPAMVQDIPAVAAVEEAAPVKVANAKPAMIQQIPVAPSMTPFSQPIAAPRLTVAIPPAAKPSFRKAAYIKPVTGNSASPWVVQLGAFDSAAVAADKWQHMSKFNAALGAFPVVNSTATVDGRLFYRLAVGGFGDRAAADRLCQTVRARGGNCFVRAGEGVAPKPDRWAAAKGKPKQVAALPANLRGKQFASR</sequence>
<dbReference type="KEGG" id="spph:KFK14_08560"/>
<dbReference type="PROSITE" id="PS51724">
    <property type="entry name" value="SPOR"/>
    <property type="match status" value="1"/>
</dbReference>
<dbReference type="AlphaFoldDB" id="A0A975K9U2"/>
<protein>
    <submittedName>
        <fullName evidence="3">SPOR domain-containing protein</fullName>
    </submittedName>
</protein>
<dbReference type="Pfam" id="PF05036">
    <property type="entry name" value="SPOR"/>
    <property type="match status" value="1"/>
</dbReference>
<dbReference type="PROSITE" id="PS51257">
    <property type="entry name" value="PROKAR_LIPOPROTEIN"/>
    <property type="match status" value="1"/>
</dbReference>
<reference evidence="3" key="1">
    <citation type="submission" date="2021-04" db="EMBL/GenBank/DDBJ databases">
        <title>Isolation of p-tert-butylphenol degrading bacteria Sphingobium phenoxybenzoativorans Tas13 from active sludge.</title>
        <authorList>
            <person name="Li Y."/>
        </authorList>
    </citation>
    <scope>NUCLEOTIDE SEQUENCE</scope>
    <source>
        <strain evidence="3">Tas13</strain>
    </source>
</reference>
<dbReference type="SUPFAM" id="SSF48452">
    <property type="entry name" value="TPR-like"/>
    <property type="match status" value="1"/>
</dbReference>
<evidence type="ECO:0000313" key="3">
    <source>
        <dbReference type="EMBL" id="QUT07430.1"/>
    </source>
</evidence>
<dbReference type="Gene3D" id="3.30.70.1070">
    <property type="entry name" value="Sporulation related repeat"/>
    <property type="match status" value="1"/>
</dbReference>